<dbReference type="Proteomes" id="UP000317429">
    <property type="component" value="Chromosome"/>
</dbReference>
<dbReference type="SUPFAM" id="SSF52821">
    <property type="entry name" value="Rhodanese/Cell cycle control phosphatase"/>
    <property type="match status" value="1"/>
</dbReference>
<reference evidence="3 4" key="1">
    <citation type="submission" date="2019-02" db="EMBL/GenBank/DDBJ databases">
        <title>Deep-cultivation of Planctomycetes and their phenomic and genomic characterization uncovers novel biology.</title>
        <authorList>
            <person name="Wiegand S."/>
            <person name="Jogler M."/>
            <person name="Boedeker C."/>
            <person name="Pinto D."/>
            <person name="Vollmers J."/>
            <person name="Rivas-Marin E."/>
            <person name="Kohn T."/>
            <person name="Peeters S.H."/>
            <person name="Heuer A."/>
            <person name="Rast P."/>
            <person name="Oberbeckmann S."/>
            <person name="Bunk B."/>
            <person name="Jeske O."/>
            <person name="Meyerdierks A."/>
            <person name="Storesund J.E."/>
            <person name="Kallscheuer N."/>
            <person name="Luecker S."/>
            <person name="Lage O.M."/>
            <person name="Pohl T."/>
            <person name="Merkel B.J."/>
            <person name="Hornburger P."/>
            <person name="Mueller R.-W."/>
            <person name="Bruemmer F."/>
            <person name="Labrenz M."/>
            <person name="Spormann A.M."/>
            <person name="Op den Camp H."/>
            <person name="Overmann J."/>
            <person name="Amann R."/>
            <person name="Jetten M.S.M."/>
            <person name="Mascher T."/>
            <person name="Medema M.H."/>
            <person name="Devos D.P."/>
            <person name="Kaster A.-K."/>
            <person name="Ovreas L."/>
            <person name="Rohde M."/>
            <person name="Galperin M.Y."/>
            <person name="Jogler C."/>
        </authorList>
    </citation>
    <scope>NUCLEOTIDE SEQUENCE [LARGE SCALE GENOMIC DNA]</scope>
    <source>
        <strain evidence="3 4">Pla175</strain>
    </source>
</reference>
<dbReference type="SUPFAM" id="SSF51182">
    <property type="entry name" value="RmlC-like cupins"/>
    <property type="match status" value="1"/>
</dbReference>
<dbReference type="InterPro" id="IPR011051">
    <property type="entry name" value="RmlC_Cupin_sf"/>
</dbReference>
<name>A0A518DC80_9BACT</name>
<proteinExistence type="predicted"/>
<evidence type="ECO:0000313" key="4">
    <source>
        <dbReference type="Proteomes" id="UP000317429"/>
    </source>
</evidence>
<feature type="signal peptide" evidence="1">
    <location>
        <begin position="1"/>
        <end position="21"/>
    </location>
</feature>
<keyword evidence="4" id="KW-1185">Reference proteome</keyword>
<dbReference type="CDD" id="cd00158">
    <property type="entry name" value="RHOD"/>
    <property type="match status" value="1"/>
</dbReference>
<accession>A0A518DC80</accession>
<dbReference type="Gene3D" id="3.40.250.10">
    <property type="entry name" value="Rhodanese-like domain"/>
    <property type="match status" value="1"/>
</dbReference>
<dbReference type="Pfam" id="PF14499">
    <property type="entry name" value="DUF4437"/>
    <property type="match status" value="1"/>
</dbReference>
<dbReference type="RefSeq" id="WP_145284862.1">
    <property type="nucleotide sequence ID" value="NZ_CP036291.1"/>
</dbReference>
<dbReference type="InterPro" id="IPR050229">
    <property type="entry name" value="GlpE_sulfurtransferase"/>
</dbReference>
<dbReference type="CDD" id="cd06989">
    <property type="entry name" value="cupin_DRT102"/>
    <property type="match status" value="1"/>
</dbReference>
<feature type="chain" id="PRO_5021775675" evidence="1">
    <location>
        <begin position="22"/>
        <end position="282"/>
    </location>
</feature>
<dbReference type="InterPro" id="IPR001763">
    <property type="entry name" value="Rhodanese-like_dom"/>
</dbReference>
<dbReference type="InterPro" id="IPR028013">
    <property type="entry name" value="DUF4437"/>
</dbReference>
<organism evidence="3 4">
    <name type="scientific">Pirellulimonas nuda</name>
    <dbReference type="NCBI Taxonomy" id="2528009"/>
    <lineage>
        <taxon>Bacteria</taxon>
        <taxon>Pseudomonadati</taxon>
        <taxon>Planctomycetota</taxon>
        <taxon>Planctomycetia</taxon>
        <taxon>Pirellulales</taxon>
        <taxon>Lacipirellulaceae</taxon>
        <taxon>Pirellulimonas</taxon>
    </lineage>
</organism>
<evidence type="ECO:0000313" key="3">
    <source>
        <dbReference type="EMBL" id="QDU89075.1"/>
    </source>
</evidence>
<dbReference type="InterPro" id="IPR014710">
    <property type="entry name" value="RmlC-like_jellyroll"/>
</dbReference>
<dbReference type="EMBL" id="CP036291">
    <property type="protein sequence ID" value="QDU89075.1"/>
    <property type="molecule type" value="Genomic_DNA"/>
</dbReference>
<dbReference type="AlphaFoldDB" id="A0A518DC80"/>
<sequence length="282" mass="30573" precursor="true">MPNFPCIAATALAIAFTAATTANPLREMSAGATAFTPETIEWTSGPPSLPDGASTAVLEGDPTSEGRFVFWVKLPDGYRIAPHTHPTSERVNVIAGMLHCGAGETFARQAAHALPAGSYGCWRPGAAHFSWAEGETILQFQGEGPWVINYVDPADDPRPVRARNVITFTEDPLEVVRACVAQSRALLVDVRSIEEWNQGRLEGSISLPATSLHKSSLDGDRLAEVLPAKEEERILYTFCVVGMRAKQAAKVLQEQGYRVRAVKPGYNELIEAGFKKADEPTR</sequence>
<dbReference type="Gene3D" id="2.60.120.10">
    <property type="entry name" value="Jelly Rolls"/>
    <property type="match status" value="1"/>
</dbReference>
<dbReference type="Pfam" id="PF00581">
    <property type="entry name" value="Rhodanese"/>
    <property type="match status" value="1"/>
</dbReference>
<dbReference type="PANTHER" id="PTHR43031">
    <property type="entry name" value="FAD-DEPENDENT OXIDOREDUCTASE"/>
    <property type="match status" value="1"/>
</dbReference>
<dbReference type="PROSITE" id="PS50206">
    <property type="entry name" value="RHODANESE_3"/>
    <property type="match status" value="1"/>
</dbReference>
<evidence type="ECO:0000256" key="1">
    <source>
        <dbReference type="SAM" id="SignalP"/>
    </source>
</evidence>
<dbReference type="OrthoDB" id="9800872at2"/>
<feature type="domain" description="Rhodanese" evidence="2">
    <location>
        <begin position="181"/>
        <end position="278"/>
    </location>
</feature>
<keyword evidence="1" id="KW-0732">Signal</keyword>
<dbReference type="InterPro" id="IPR036873">
    <property type="entry name" value="Rhodanese-like_dom_sf"/>
</dbReference>
<dbReference type="SMART" id="SM00450">
    <property type="entry name" value="RHOD"/>
    <property type="match status" value="1"/>
</dbReference>
<evidence type="ECO:0000259" key="2">
    <source>
        <dbReference type="PROSITE" id="PS50206"/>
    </source>
</evidence>
<gene>
    <name evidence="3" type="ORF">Pla175_24610</name>
</gene>
<dbReference type="KEGG" id="pnd:Pla175_24610"/>
<protein>
    <submittedName>
        <fullName evidence="3">Molybdopterin biosynthesis protein MoeB</fullName>
    </submittedName>
</protein>
<dbReference type="PANTHER" id="PTHR43031:SF1">
    <property type="entry name" value="PYRIDINE NUCLEOTIDE-DISULPHIDE OXIDOREDUCTASE"/>
    <property type="match status" value="1"/>
</dbReference>